<dbReference type="PANTHER" id="PTHR43252">
    <property type="entry name" value="TRANSCRIPTIONAL REGULATOR YQJI"/>
    <property type="match status" value="1"/>
</dbReference>
<accession>A0ABX8SGJ6</accession>
<dbReference type="RefSeq" id="WP_219080633.1">
    <property type="nucleotide sequence ID" value="NZ_CP079216.1"/>
</dbReference>
<evidence type="ECO:0000313" key="4">
    <source>
        <dbReference type="Proteomes" id="UP000824504"/>
    </source>
</evidence>
<dbReference type="Proteomes" id="UP000824504">
    <property type="component" value="Chromosome"/>
</dbReference>
<feature type="compositionally biased region" description="Low complexity" evidence="1">
    <location>
        <begin position="121"/>
        <end position="132"/>
    </location>
</feature>
<dbReference type="EMBL" id="CP079216">
    <property type="protein sequence ID" value="QXT62079.1"/>
    <property type="molecule type" value="Genomic_DNA"/>
</dbReference>
<dbReference type="PANTHER" id="PTHR43252:SF2">
    <property type="entry name" value="TRANSCRIPTION REGULATOR, PADR-LIKE FAMILY"/>
    <property type="match status" value="1"/>
</dbReference>
<keyword evidence="4" id="KW-1185">Reference proteome</keyword>
<organism evidence="3 4">
    <name type="scientific">Tessaracoccus palaemonis</name>
    <dbReference type="NCBI Taxonomy" id="2829499"/>
    <lineage>
        <taxon>Bacteria</taxon>
        <taxon>Bacillati</taxon>
        <taxon>Actinomycetota</taxon>
        <taxon>Actinomycetes</taxon>
        <taxon>Propionibacteriales</taxon>
        <taxon>Propionibacteriaceae</taxon>
        <taxon>Tessaracoccus</taxon>
    </lineage>
</organism>
<gene>
    <name evidence="3" type="ORF">KDB89_09870</name>
</gene>
<feature type="region of interest" description="Disordered" evidence="1">
    <location>
        <begin position="95"/>
        <end position="132"/>
    </location>
</feature>
<evidence type="ECO:0000256" key="1">
    <source>
        <dbReference type="SAM" id="MobiDB-lite"/>
    </source>
</evidence>
<evidence type="ECO:0000259" key="2">
    <source>
        <dbReference type="Pfam" id="PF03551"/>
    </source>
</evidence>
<dbReference type="InterPro" id="IPR011991">
    <property type="entry name" value="ArsR-like_HTH"/>
</dbReference>
<reference evidence="3 4" key="1">
    <citation type="submission" date="2021-07" db="EMBL/GenBank/DDBJ databases">
        <title>complete genome sequencing of Tessaracoccus sp.J1M15.</title>
        <authorList>
            <person name="Bae J.-W."/>
            <person name="Kim D.-y."/>
        </authorList>
    </citation>
    <scope>NUCLEOTIDE SEQUENCE [LARGE SCALE GENOMIC DNA]</scope>
    <source>
        <strain evidence="3 4">J1M15</strain>
    </source>
</reference>
<dbReference type="CDD" id="cd00090">
    <property type="entry name" value="HTH_ARSR"/>
    <property type="match status" value="1"/>
</dbReference>
<name>A0ABX8SGJ6_9ACTN</name>
<evidence type="ECO:0000313" key="3">
    <source>
        <dbReference type="EMBL" id="QXT62079.1"/>
    </source>
</evidence>
<dbReference type="Pfam" id="PF03551">
    <property type="entry name" value="PadR"/>
    <property type="match status" value="1"/>
</dbReference>
<proteinExistence type="predicted"/>
<sequence>MGTSFSSEQWAAGLREAFTGAFQRPHAHDAMPRRRSRGDVRTAILALLAEQPMHGYQLIREIDRRTDGAWRPSPGSVYPTLQLLTDEGLVKVTEDGERKSYSLTDAGREAAPGDDTPLPWDAAPADGDASSAATTQLPQACVQLARAFAQVAHDGSNDQVARAVEIAEDARRRLYAILAEG</sequence>
<dbReference type="InterPro" id="IPR005149">
    <property type="entry name" value="Tscrpt_reg_PadR_N"/>
</dbReference>
<feature type="domain" description="Transcription regulator PadR N-terminal" evidence="2">
    <location>
        <begin position="44"/>
        <end position="110"/>
    </location>
</feature>
<protein>
    <submittedName>
        <fullName evidence="3">PadR family transcriptional regulator</fullName>
    </submittedName>
</protein>